<evidence type="ECO:0000313" key="2">
    <source>
        <dbReference type="EMBL" id="BBY63413.1"/>
    </source>
</evidence>
<evidence type="ECO:0000313" key="3">
    <source>
        <dbReference type="Proteomes" id="UP000467148"/>
    </source>
</evidence>
<keyword evidence="3" id="KW-1185">Reference proteome</keyword>
<reference evidence="2 3" key="1">
    <citation type="journal article" date="2019" name="Emerg. Microbes Infect.">
        <title>Comprehensive subspecies identification of 175 nontuberculous mycobacteria species based on 7547 genomic profiles.</title>
        <authorList>
            <person name="Matsumoto Y."/>
            <person name="Kinjo T."/>
            <person name="Motooka D."/>
            <person name="Nabeya D."/>
            <person name="Jung N."/>
            <person name="Uechi K."/>
            <person name="Horii T."/>
            <person name="Iida T."/>
            <person name="Fujita J."/>
            <person name="Nakamura S."/>
        </authorList>
    </citation>
    <scope>NUCLEOTIDE SEQUENCE [LARGE SCALE GENOMIC DNA]</scope>
    <source>
        <strain evidence="2 3">JCM 30396</strain>
    </source>
</reference>
<proteinExistence type="predicted"/>
<dbReference type="EMBL" id="AP022596">
    <property type="protein sequence ID" value="BBY63413.1"/>
    <property type="molecule type" value="Genomic_DNA"/>
</dbReference>
<dbReference type="SUPFAM" id="SSF54427">
    <property type="entry name" value="NTF2-like"/>
    <property type="match status" value="1"/>
</dbReference>
<dbReference type="InterPro" id="IPR037401">
    <property type="entry name" value="SnoaL-like"/>
</dbReference>
<evidence type="ECO:0000259" key="1">
    <source>
        <dbReference type="Pfam" id="PF13577"/>
    </source>
</evidence>
<protein>
    <recommendedName>
        <fullName evidence="1">SnoaL-like domain-containing protein</fullName>
    </recommendedName>
</protein>
<dbReference type="Gene3D" id="3.10.450.50">
    <property type="match status" value="1"/>
</dbReference>
<sequence length="147" mass="16399">MSDSAQAITNLIYTYAELLDAGDLDGVAALFTHGRICGVENGPPETVFAGPERVRHMYDMATRIYDDGTPKTKHNTSNVQLYVDDDAGTARGKAYYAVTQATPDLPLQVIVTGHYHDTFHRVDGQWWFDSRTMFVDQVGDVSQHLKF</sequence>
<dbReference type="Proteomes" id="UP000467148">
    <property type="component" value="Chromosome"/>
</dbReference>
<feature type="domain" description="SnoaL-like" evidence="1">
    <location>
        <begin position="6"/>
        <end position="132"/>
    </location>
</feature>
<dbReference type="Pfam" id="PF13577">
    <property type="entry name" value="SnoaL_4"/>
    <property type="match status" value="1"/>
</dbReference>
<dbReference type="KEGG" id="mhev:MHEL_16560"/>
<organism evidence="2 3">
    <name type="scientific">Mycolicibacterium helvum</name>
    <dbReference type="NCBI Taxonomy" id="1534349"/>
    <lineage>
        <taxon>Bacteria</taxon>
        <taxon>Bacillati</taxon>
        <taxon>Actinomycetota</taxon>
        <taxon>Actinomycetes</taxon>
        <taxon>Mycobacteriales</taxon>
        <taxon>Mycobacteriaceae</taxon>
        <taxon>Mycolicibacterium</taxon>
    </lineage>
</organism>
<dbReference type="AlphaFoldDB" id="A0A7I7T3H0"/>
<dbReference type="RefSeq" id="WP_163747077.1">
    <property type="nucleotide sequence ID" value="NZ_AP022596.1"/>
</dbReference>
<accession>A0A7I7T3H0</accession>
<gene>
    <name evidence="2" type="ORF">MHEL_16560</name>
</gene>
<name>A0A7I7T3H0_9MYCO</name>
<dbReference type="InterPro" id="IPR032710">
    <property type="entry name" value="NTF2-like_dom_sf"/>
</dbReference>